<evidence type="ECO:0000256" key="3">
    <source>
        <dbReference type="ARBA" id="ARBA00022630"/>
    </source>
</evidence>
<dbReference type="Gene3D" id="3.50.50.60">
    <property type="entry name" value="FAD/NAD(P)-binding domain"/>
    <property type="match status" value="2"/>
</dbReference>
<proteinExistence type="predicted"/>
<dbReference type="GO" id="GO:0016491">
    <property type="term" value="F:oxidoreductase activity"/>
    <property type="evidence" value="ECO:0007669"/>
    <property type="project" value="UniProtKB-KW"/>
</dbReference>
<evidence type="ECO:0000256" key="1">
    <source>
        <dbReference type="ARBA" id="ARBA00001974"/>
    </source>
</evidence>
<organism evidence="6 7">
    <name type="scientific">Lysinibacillus macroides</name>
    <dbReference type="NCBI Taxonomy" id="33935"/>
    <lineage>
        <taxon>Bacteria</taxon>
        <taxon>Bacillati</taxon>
        <taxon>Bacillota</taxon>
        <taxon>Bacilli</taxon>
        <taxon>Bacillales</taxon>
        <taxon>Bacillaceae</taxon>
        <taxon>Lysinibacillus</taxon>
    </lineage>
</organism>
<dbReference type="OrthoDB" id="9806179at2"/>
<accession>A0A0N0CWD5</accession>
<keyword evidence="4" id="KW-0560">Oxidoreductase</keyword>
<evidence type="ECO:0000256" key="4">
    <source>
        <dbReference type="ARBA" id="ARBA00023002"/>
    </source>
</evidence>
<dbReference type="RefSeq" id="WP_053994220.1">
    <property type="nucleotide sequence ID" value="NZ_CP065643.1"/>
</dbReference>
<keyword evidence="7" id="KW-1185">Reference proteome</keyword>
<keyword evidence="3" id="KW-0285">Flavoprotein</keyword>
<evidence type="ECO:0000259" key="5">
    <source>
        <dbReference type="Pfam" id="PF07992"/>
    </source>
</evidence>
<dbReference type="Pfam" id="PF07992">
    <property type="entry name" value="Pyr_redox_2"/>
    <property type="match status" value="1"/>
</dbReference>
<gene>
    <name evidence="6" type="ORF">ADM90_06600</name>
</gene>
<comment type="cofactor">
    <cofactor evidence="1">
        <name>FAD</name>
        <dbReference type="ChEBI" id="CHEBI:57692"/>
    </cofactor>
</comment>
<evidence type="ECO:0000313" key="7">
    <source>
        <dbReference type="Proteomes" id="UP000037977"/>
    </source>
</evidence>
<evidence type="ECO:0000256" key="2">
    <source>
        <dbReference type="ARBA" id="ARBA00011738"/>
    </source>
</evidence>
<comment type="caution">
    <text evidence="6">The sequence shown here is derived from an EMBL/GenBank/DDBJ whole genome shotgun (WGS) entry which is preliminary data.</text>
</comment>
<dbReference type="PANTHER" id="PTHR48105">
    <property type="entry name" value="THIOREDOXIN REDUCTASE 1-RELATED-RELATED"/>
    <property type="match status" value="1"/>
</dbReference>
<dbReference type="PRINTS" id="PR00469">
    <property type="entry name" value="PNDRDTASEII"/>
</dbReference>
<dbReference type="EMBL" id="LGCI01000005">
    <property type="protein sequence ID" value="KOY82981.1"/>
    <property type="molecule type" value="Genomic_DNA"/>
</dbReference>
<comment type="subunit">
    <text evidence="2">Homodimer.</text>
</comment>
<dbReference type="InterPro" id="IPR036188">
    <property type="entry name" value="FAD/NAD-bd_sf"/>
</dbReference>
<dbReference type="Proteomes" id="UP000037977">
    <property type="component" value="Unassembled WGS sequence"/>
</dbReference>
<reference evidence="6 7" key="1">
    <citation type="submission" date="2015-07" db="EMBL/GenBank/DDBJ databases">
        <title>Genome sequencing project for genomic taxonomy and phylogenomics of Bacillus-like bacteria.</title>
        <authorList>
            <person name="Liu B."/>
            <person name="Wang J."/>
            <person name="Zhu Y."/>
            <person name="Liu G."/>
            <person name="Chen Q."/>
            <person name="Chen Z."/>
            <person name="Che J."/>
            <person name="Ge C."/>
            <person name="Shi H."/>
            <person name="Pan Z."/>
            <person name="Liu X."/>
        </authorList>
    </citation>
    <scope>NUCLEOTIDE SEQUENCE [LARGE SCALE GENOMIC DNA]</scope>
    <source>
        <strain evidence="6 7">DSM 54</strain>
    </source>
</reference>
<evidence type="ECO:0000313" key="6">
    <source>
        <dbReference type="EMBL" id="KOY82981.1"/>
    </source>
</evidence>
<dbReference type="SUPFAM" id="SSF51905">
    <property type="entry name" value="FAD/NAD(P)-binding domain"/>
    <property type="match status" value="1"/>
</dbReference>
<dbReference type="InterPro" id="IPR050097">
    <property type="entry name" value="Ferredoxin-NADP_redctase_2"/>
</dbReference>
<protein>
    <submittedName>
        <fullName evidence="6">Thioredoxin reductase</fullName>
    </submittedName>
</protein>
<feature type="domain" description="FAD/NAD(P)-binding" evidence="5">
    <location>
        <begin position="4"/>
        <end position="284"/>
    </location>
</feature>
<dbReference type="STRING" id="33935.ADM90_06600"/>
<sequence>MNKYDCIVIGGGPAGLSAALTLGRARRKVALFDNETNRNRVTQASHGFLTRDGITPLQFKSIAMKELEAYPTISVLHQTVIVIKKEETNLFLVQTANNESYLSEKILLATGIQEEFFLAQIRQYYGKSLFSCPYCDGWELKEKPLAILAENEEHIQHMTKLVYNWSQDLMVFTNGNPLSNEIHHEFERRKIKIYTAPIKKLHGEHGNLQSIELTTGENIARSGGFVVPSFTRPNKFAEQLHCQLDENQCIMADGAGQTTVNGIYIAGETKKVAPSSLMIAAAEGFKAAVSINMDLIVERF</sequence>
<name>A0A0N0CWD5_9BACI</name>
<dbReference type="InterPro" id="IPR023753">
    <property type="entry name" value="FAD/NAD-binding_dom"/>
</dbReference>
<dbReference type="AlphaFoldDB" id="A0A0N0CWD5"/>
<dbReference type="PRINTS" id="PR00368">
    <property type="entry name" value="FADPNR"/>
</dbReference>
<dbReference type="PATRIC" id="fig|33935.3.peg.753"/>